<reference evidence="2" key="1">
    <citation type="submission" date="2017-11" db="EMBL/GenBank/DDBJ databases">
        <authorList>
            <person name="Zhu W."/>
        </authorList>
    </citation>
    <scope>NUCLEOTIDE SEQUENCE [LARGE SCALE GENOMIC DNA]</scope>
    <source>
        <strain evidence="2">CAU 1183</strain>
    </source>
</reference>
<name>A0A3D8PQP6_9BACI</name>
<evidence type="ECO:0000313" key="2">
    <source>
        <dbReference type="Proteomes" id="UP000257143"/>
    </source>
</evidence>
<dbReference type="Proteomes" id="UP000257143">
    <property type="component" value="Unassembled WGS sequence"/>
</dbReference>
<dbReference type="SUPFAM" id="SSF103084">
    <property type="entry name" value="Holliday junction resolvase RusA"/>
    <property type="match status" value="1"/>
</dbReference>
<dbReference type="InterPro" id="IPR036614">
    <property type="entry name" value="RusA-like_sf"/>
</dbReference>
<evidence type="ECO:0000313" key="1">
    <source>
        <dbReference type="EMBL" id="RDW17611.1"/>
    </source>
</evidence>
<dbReference type="GO" id="GO:0000287">
    <property type="term" value="F:magnesium ion binding"/>
    <property type="evidence" value="ECO:0007669"/>
    <property type="project" value="InterPro"/>
</dbReference>
<protein>
    <submittedName>
        <fullName evidence="1">Holliday junction resolvase</fullName>
    </submittedName>
</protein>
<comment type="caution">
    <text evidence="1">The sequence shown here is derived from an EMBL/GenBank/DDBJ whole genome shotgun (WGS) entry which is preliminary data.</text>
</comment>
<dbReference type="OrthoDB" id="2087700at2"/>
<proteinExistence type="predicted"/>
<dbReference type="GO" id="GO:0006281">
    <property type="term" value="P:DNA repair"/>
    <property type="evidence" value="ECO:0007669"/>
    <property type="project" value="InterPro"/>
</dbReference>
<dbReference type="AlphaFoldDB" id="A0A3D8PQP6"/>
<dbReference type="RefSeq" id="WP_115773859.1">
    <property type="nucleotide sequence ID" value="NZ_PIOC01000019.1"/>
</dbReference>
<gene>
    <name evidence="1" type="ORF">CWR48_13930</name>
</gene>
<organism evidence="1 2">
    <name type="scientific">Oceanobacillus arenosus</name>
    <dbReference type="NCBI Taxonomy" id="1229153"/>
    <lineage>
        <taxon>Bacteria</taxon>
        <taxon>Bacillati</taxon>
        <taxon>Bacillota</taxon>
        <taxon>Bacilli</taxon>
        <taxon>Bacillales</taxon>
        <taxon>Bacillaceae</taxon>
        <taxon>Oceanobacillus</taxon>
    </lineage>
</organism>
<dbReference type="Gene3D" id="3.30.1330.70">
    <property type="entry name" value="Holliday junction resolvase RusA"/>
    <property type="match status" value="1"/>
</dbReference>
<dbReference type="GO" id="GO:0006310">
    <property type="term" value="P:DNA recombination"/>
    <property type="evidence" value="ECO:0007669"/>
    <property type="project" value="InterPro"/>
</dbReference>
<sequence>MSEFTIPGELPSMNEIIAASKKHHMVYANMKKDYTALVQISAGNLPKFNKADFEVTWYCKDKRKDPDNIAGGGTKFILDGLVKAGKLKNDGWNEIGEIRNYFEVDKSNPRVVVKMKEVG</sequence>
<accession>A0A3D8PQP6</accession>
<dbReference type="EMBL" id="PIOC01000019">
    <property type="protein sequence ID" value="RDW17611.1"/>
    <property type="molecule type" value="Genomic_DNA"/>
</dbReference>
<keyword evidence="2" id="KW-1185">Reference proteome</keyword>